<dbReference type="GO" id="GO:0015234">
    <property type="term" value="F:thiamine transmembrane transporter activity"/>
    <property type="evidence" value="ECO:0007669"/>
    <property type="project" value="InterPro"/>
</dbReference>
<dbReference type="EMBL" id="FQXU01000008">
    <property type="protein sequence ID" value="SHI22827.1"/>
    <property type="molecule type" value="Genomic_DNA"/>
</dbReference>
<feature type="transmembrane region" description="Helical" evidence="1">
    <location>
        <begin position="68"/>
        <end position="88"/>
    </location>
</feature>
<dbReference type="InterPro" id="IPR012651">
    <property type="entry name" value="Thia_Transptr_ThiT"/>
</dbReference>
<gene>
    <name evidence="2" type="ORF">SAMN02745941_02915</name>
</gene>
<accession>A0A1M5ZF35</accession>
<dbReference type="RefSeq" id="WP_073020504.1">
    <property type="nucleotide sequence ID" value="NZ_FQXU01000008.1"/>
</dbReference>
<dbReference type="Gene3D" id="1.10.1760.20">
    <property type="match status" value="1"/>
</dbReference>
<keyword evidence="1" id="KW-0472">Membrane</keyword>
<reference evidence="2 3" key="1">
    <citation type="submission" date="2016-11" db="EMBL/GenBank/DDBJ databases">
        <authorList>
            <person name="Jaros S."/>
            <person name="Januszkiewicz K."/>
            <person name="Wedrychowicz H."/>
        </authorList>
    </citation>
    <scope>NUCLEOTIDE SEQUENCE [LARGE SCALE GENOMIC DNA]</scope>
    <source>
        <strain evidence="2 3">DSM 6191</strain>
    </source>
</reference>
<name>A0A1M5ZF35_9CLOT</name>
<evidence type="ECO:0000313" key="3">
    <source>
        <dbReference type="Proteomes" id="UP000184241"/>
    </source>
</evidence>
<organism evidence="2 3">
    <name type="scientific">Clostridium intestinale DSM 6191</name>
    <dbReference type="NCBI Taxonomy" id="1121320"/>
    <lineage>
        <taxon>Bacteria</taxon>
        <taxon>Bacillati</taxon>
        <taxon>Bacillota</taxon>
        <taxon>Clostridia</taxon>
        <taxon>Eubacteriales</taxon>
        <taxon>Clostridiaceae</taxon>
        <taxon>Clostridium</taxon>
    </lineage>
</organism>
<keyword evidence="1" id="KW-0812">Transmembrane</keyword>
<dbReference type="Pfam" id="PF09515">
    <property type="entry name" value="Thia_YuaJ"/>
    <property type="match status" value="1"/>
</dbReference>
<evidence type="ECO:0000256" key="1">
    <source>
        <dbReference type="SAM" id="Phobius"/>
    </source>
</evidence>
<dbReference type="GO" id="GO:0005886">
    <property type="term" value="C:plasma membrane"/>
    <property type="evidence" value="ECO:0007669"/>
    <property type="project" value="InterPro"/>
</dbReference>
<dbReference type="AlphaFoldDB" id="A0A1M5ZF35"/>
<dbReference type="Proteomes" id="UP000184241">
    <property type="component" value="Unassembled WGS sequence"/>
</dbReference>
<keyword evidence="1" id="KW-1133">Transmembrane helix</keyword>
<sequence length="235" mass="25831">MNYLSDALTYVKDVFTEFFQSLAEIFINLPANTSEIVKHPLSLVALIGCVIILIVLIKAKKIEITTQLITRIGIALALATVLKVFRLYHFPQGGSVTLGSMVPILIIAFMYGPLVGFLTGFLYGIITLFMDPYILHPVQVLFDYPLPFLALGLAGFFKQNKLLGTSVAIFGRFICHFISGVAFFGSFAPEGMSPIVYSLFVNGLLVGVEGIICLVIIKFLPIDRIVKATNKNYLA</sequence>
<protein>
    <submittedName>
        <fullName evidence="2">Thiamine transporter</fullName>
    </submittedName>
</protein>
<feature type="transmembrane region" description="Helical" evidence="1">
    <location>
        <begin position="36"/>
        <end position="56"/>
    </location>
</feature>
<feature type="transmembrane region" description="Helical" evidence="1">
    <location>
        <begin position="195"/>
        <end position="217"/>
    </location>
</feature>
<evidence type="ECO:0000313" key="2">
    <source>
        <dbReference type="EMBL" id="SHI22827.1"/>
    </source>
</evidence>
<feature type="transmembrane region" description="Helical" evidence="1">
    <location>
        <begin position="169"/>
        <end position="189"/>
    </location>
</feature>
<dbReference type="NCBIfam" id="TIGR02357">
    <property type="entry name" value="ECF_ThiT_YuaJ"/>
    <property type="match status" value="1"/>
</dbReference>
<proteinExistence type="predicted"/>